<dbReference type="RefSeq" id="WP_258416957.1">
    <property type="nucleotide sequence ID" value="NZ_JAPTNG010000004.1"/>
</dbReference>
<dbReference type="Gene3D" id="1.10.630.10">
    <property type="entry name" value="Cytochrome P450"/>
    <property type="match status" value="1"/>
</dbReference>
<keyword evidence="2" id="KW-1185">Reference proteome</keyword>
<dbReference type="InterPro" id="IPR036396">
    <property type="entry name" value="Cyt_P450_sf"/>
</dbReference>
<proteinExistence type="predicted"/>
<dbReference type="Proteomes" id="UP001067708">
    <property type="component" value="Unassembled WGS sequence"/>
</dbReference>
<sequence length="81" mass="9550">MTLTLPSGPNKPLYNVFRTLHNILDFIKENADKYGDVVYYPLLNEHIYQLNKPELIEEVFIKKQSSFIKNDRLQAKLIKNI</sequence>
<dbReference type="SUPFAM" id="SSF48264">
    <property type="entry name" value="Cytochrome P450"/>
    <property type="match status" value="1"/>
</dbReference>
<dbReference type="EMBL" id="JAPTNG010000004">
    <property type="protein sequence ID" value="MCZ0830499.1"/>
    <property type="molecule type" value="Genomic_DNA"/>
</dbReference>
<organism evidence="1 2">
    <name type="scientific">Brevibacillus halotolerans</name>
    <dbReference type="NCBI Taxonomy" id="1507437"/>
    <lineage>
        <taxon>Bacteria</taxon>
        <taxon>Bacillati</taxon>
        <taxon>Bacillota</taxon>
        <taxon>Bacilli</taxon>
        <taxon>Bacillales</taxon>
        <taxon>Paenibacillaceae</taxon>
        <taxon>Brevibacillus</taxon>
    </lineage>
</organism>
<protein>
    <submittedName>
        <fullName evidence="1">Cytochrome P450</fullName>
    </submittedName>
</protein>
<reference evidence="1" key="1">
    <citation type="submission" date="2022-09" db="EMBL/GenBank/DDBJ databases">
        <title>Genome analysis and characterization of larvicidal activity of Brevibacillus strains.</title>
        <authorList>
            <person name="Patrusheva E.V."/>
            <person name="Izotova A.O."/>
            <person name="Toshchakov S.V."/>
            <person name="Sineoky S.P."/>
        </authorList>
    </citation>
    <scope>NUCLEOTIDE SEQUENCE</scope>
    <source>
        <strain evidence="1">VKPM_B-13244</strain>
    </source>
</reference>
<name>A0ABT4HUQ7_9BACL</name>
<evidence type="ECO:0000313" key="2">
    <source>
        <dbReference type="Proteomes" id="UP001067708"/>
    </source>
</evidence>
<accession>A0ABT4HUQ7</accession>
<evidence type="ECO:0000313" key="1">
    <source>
        <dbReference type="EMBL" id="MCZ0830499.1"/>
    </source>
</evidence>
<comment type="caution">
    <text evidence="1">The sequence shown here is derived from an EMBL/GenBank/DDBJ whole genome shotgun (WGS) entry which is preliminary data.</text>
</comment>
<gene>
    <name evidence="1" type="ORF">O0535_06770</name>
</gene>